<dbReference type="Pfam" id="PF13560">
    <property type="entry name" value="HTH_31"/>
    <property type="match status" value="1"/>
</dbReference>
<name>A0A5B8IKG6_9ACTN</name>
<dbReference type="Gene3D" id="1.10.260.40">
    <property type="entry name" value="lambda repressor-like DNA-binding domains"/>
    <property type="match status" value="1"/>
</dbReference>
<dbReference type="AlphaFoldDB" id="A0A5B8IKG6"/>
<dbReference type="KEGG" id="sqz:FQU76_16945"/>
<proteinExistence type="predicted"/>
<dbReference type="OrthoDB" id="3504495at2"/>
<dbReference type="SUPFAM" id="SSF47413">
    <property type="entry name" value="lambda repressor-like DNA-binding domains"/>
    <property type="match status" value="1"/>
</dbReference>
<feature type="domain" description="HTH cro/C1-type" evidence="1">
    <location>
        <begin position="13"/>
        <end position="68"/>
    </location>
</feature>
<dbReference type="Proteomes" id="UP000320580">
    <property type="component" value="Chromosome"/>
</dbReference>
<dbReference type="CDD" id="cd00093">
    <property type="entry name" value="HTH_XRE"/>
    <property type="match status" value="1"/>
</dbReference>
<dbReference type="InterPro" id="IPR010982">
    <property type="entry name" value="Lambda_DNA-bd_dom_sf"/>
</dbReference>
<organism evidence="2 3">
    <name type="scientific">Streptomyces qinzhouensis</name>
    <dbReference type="NCBI Taxonomy" id="2599401"/>
    <lineage>
        <taxon>Bacteria</taxon>
        <taxon>Bacillati</taxon>
        <taxon>Actinomycetota</taxon>
        <taxon>Actinomycetes</taxon>
        <taxon>Kitasatosporales</taxon>
        <taxon>Streptomycetaceae</taxon>
        <taxon>Streptomyces</taxon>
    </lineage>
</organism>
<protein>
    <submittedName>
        <fullName evidence="2">Helix-turn-helix transcriptional regulator</fullName>
    </submittedName>
</protein>
<reference evidence="2 3" key="1">
    <citation type="submission" date="2019-07" db="EMBL/GenBank/DDBJ databases">
        <authorList>
            <person name="Zhu P."/>
        </authorList>
    </citation>
    <scope>NUCLEOTIDE SEQUENCE [LARGE SCALE GENOMIC DNA]</scope>
    <source>
        <strain evidence="2 3">SSL-25</strain>
    </source>
</reference>
<dbReference type="SMART" id="SM00530">
    <property type="entry name" value="HTH_XRE"/>
    <property type="match status" value="1"/>
</dbReference>
<keyword evidence="3" id="KW-1185">Reference proteome</keyword>
<gene>
    <name evidence="2" type="ORF">FQU76_16945</name>
</gene>
<dbReference type="RefSeq" id="WP_146481231.1">
    <property type="nucleotide sequence ID" value="NZ_CP042266.1"/>
</dbReference>
<evidence type="ECO:0000313" key="2">
    <source>
        <dbReference type="EMBL" id="QDY77909.1"/>
    </source>
</evidence>
<sequence length="412" mass="43760">MDTDPTGHIGQRLRSARRQRGMSLRTLAGLAGLSPGFLSMVENGHRHLDRTGHIVSLAEALQIAPAELTGQPLAPADFLTDSAHTAIPSLRLVMMGIAPATFPDRYLPTLPTPVLAARVGEANRLYHAAEYGHLAAELPTLLADLHTAAEAATGADRPLLFGLLADAYHPACTLLLKNLGYTDLAFIAVTRAAKAIAELDDPVRTALSGFFHAHVLMAAGSPDQAFARAGQAADVVGRHLSGPETHALLGELHLIQATCLAHDVRRSGADRTQEVGEYLSEASDLAARTGETKAWHLNFGPTNVGIHHVSLNTELGLHSQAVSARRGLKPEILGAPGRQAAFHADLGRSLAHLRGREAEAVAELLNAERAAPQRIHANAPVRSTVATLLERRLPSHAARDLRGLAHRVGLQA</sequence>
<evidence type="ECO:0000259" key="1">
    <source>
        <dbReference type="PROSITE" id="PS50943"/>
    </source>
</evidence>
<dbReference type="EMBL" id="CP042266">
    <property type="protein sequence ID" value="QDY77909.1"/>
    <property type="molecule type" value="Genomic_DNA"/>
</dbReference>
<evidence type="ECO:0000313" key="3">
    <source>
        <dbReference type="Proteomes" id="UP000320580"/>
    </source>
</evidence>
<dbReference type="PROSITE" id="PS50943">
    <property type="entry name" value="HTH_CROC1"/>
    <property type="match status" value="1"/>
</dbReference>
<accession>A0A5B8IKG6</accession>
<dbReference type="GO" id="GO:0003677">
    <property type="term" value="F:DNA binding"/>
    <property type="evidence" value="ECO:0007669"/>
    <property type="project" value="InterPro"/>
</dbReference>
<dbReference type="InterPro" id="IPR001387">
    <property type="entry name" value="Cro/C1-type_HTH"/>
</dbReference>